<protein>
    <submittedName>
        <fullName evidence="2">Leucine-rich repeat protein</fullName>
    </submittedName>
</protein>
<evidence type="ECO:0000313" key="2">
    <source>
        <dbReference type="EMBL" id="HIV01040.1"/>
    </source>
</evidence>
<reference evidence="2" key="2">
    <citation type="journal article" date="2021" name="PeerJ">
        <title>Extensive microbial diversity within the chicken gut microbiome revealed by metagenomics and culture.</title>
        <authorList>
            <person name="Gilroy R."/>
            <person name="Ravi A."/>
            <person name="Getino M."/>
            <person name="Pursley I."/>
            <person name="Horton D.L."/>
            <person name="Alikhan N.F."/>
            <person name="Baker D."/>
            <person name="Gharbi K."/>
            <person name="Hall N."/>
            <person name="Watson M."/>
            <person name="Adriaenssens E.M."/>
            <person name="Foster-Nyarko E."/>
            <person name="Jarju S."/>
            <person name="Secka A."/>
            <person name="Antonio M."/>
            <person name="Oren A."/>
            <person name="Chaudhuri R.R."/>
            <person name="La Ragione R."/>
            <person name="Hildebrand F."/>
            <person name="Pallen M.J."/>
        </authorList>
    </citation>
    <scope>NUCLEOTIDE SEQUENCE</scope>
    <source>
        <strain evidence="2">CHK186-9395</strain>
    </source>
</reference>
<organism evidence="2 3">
    <name type="scientific">Candidatus Caccopulliclostridium gallistercoris</name>
    <dbReference type="NCBI Taxonomy" id="2840719"/>
    <lineage>
        <taxon>Bacteria</taxon>
        <taxon>Bacillati</taxon>
        <taxon>Bacillota</taxon>
        <taxon>Clostridia</taxon>
        <taxon>Candidatus Caccopulliclostridium</taxon>
    </lineage>
</organism>
<feature type="coiled-coil region" evidence="1">
    <location>
        <begin position="69"/>
        <end position="159"/>
    </location>
</feature>
<dbReference type="InterPro" id="IPR053139">
    <property type="entry name" value="Surface_bspA-like"/>
</dbReference>
<dbReference type="Gene3D" id="3.80.10.10">
    <property type="entry name" value="Ribonuclease Inhibitor"/>
    <property type="match status" value="1"/>
</dbReference>
<keyword evidence="1" id="KW-0175">Coiled coil</keyword>
<dbReference type="SUPFAM" id="SSF52058">
    <property type="entry name" value="L domain-like"/>
    <property type="match status" value="1"/>
</dbReference>
<comment type="caution">
    <text evidence="2">The sequence shown here is derived from an EMBL/GenBank/DDBJ whole genome shotgun (WGS) entry which is preliminary data.</text>
</comment>
<dbReference type="EMBL" id="DVOJ01000003">
    <property type="protein sequence ID" value="HIV01040.1"/>
    <property type="molecule type" value="Genomic_DNA"/>
</dbReference>
<dbReference type="InterPro" id="IPR026906">
    <property type="entry name" value="LRR_5"/>
</dbReference>
<dbReference type="Pfam" id="PF13306">
    <property type="entry name" value="LRR_5"/>
    <property type="match status" value="2"/>
</dbReference>
<dbReference type="Gene3D" id="3.40.50.12480">
    <property type="match status" value="1"/>
</dbReference>
<name>A0A9D1NDX7_9FIRM</name>
<gene>
    <name evidence="2" type="ORF">IAA62_00580</name>
</gene>
<dbReference type="Gene3D" id="1.10.287.1490">
    <property type="match status" value="1"/>
</dbReference>
<dbReference type="PANTHER" id="PTHR45661:SF3">
    <property type="entry name" value="IG-LIKE DOMAIN-CONTAINING PROTEIN"/>
    <property type="match status" value="1"/>
</dbReference>
<evidence type="ECO:0000256" key="1">
    <source>
        <dbReference type="SAM" id="Coils"/>
    </source>
</evidence>
<dbReference type="PANTHER" id="PTHR45661">
    <property type="entry name" value="SURFACE ANTIGEN"/>
    <property type="match status" value="1"/>
</dbReference>
<accession>A0A9D1NDX7</accession>
<dbReference type="InterPro" id="IPR032675">
    <property type="entry name" value="LRR_dom_sf"/>
</dbReference>
<dbReference type="Proteomes" id="UP000886861">
    <property type="component" value="Unassembled WGS sequence"/>
</dbReference>
<evidence type="ECO:0000313" key="3">
    <source>
        <dbReference type="Proteomes" id="UP000886861"/>
    </source>
</evidence>
<sequence length="476" mass="52066">MEKSSKFLFAMLALVCVFALGFGIFALNNKNDTILDISNDKTVIVNTLDTLVKKNNELETLNMVYVRNLTDATNTIMMLQNELENNKALLEELKESNELSESQVTELNAQIDELNVLLSNKDATISDLNSVIEGNNQTIANLNSTIDELVAQLNSENNLFNQLMTGRITKVTAEDLEGLTEIRPYTFYNCKYLTSVELPSTIKIIGTRAFYGTSISSINLPSGIITISDGAFASTDLTSVTIPSSVGSIRSSTFESCSKLTSVTLKNGISSITSGAFRDCYALETINIPSSITQISSDAFNGCSELSFTGSSDSNLKYYVVDGSLYNNVNNGAARYLVRISADVTEFVVPEGVTHISAHVASKLQNLEKVVIPEGVKNIAEQAFSECFGLKEVEIPSTVTYLYRSFDMCEELISVTIKAIEVPTVAYGQASFGFNPELKIYVPAESVELYKASEAFAMYVDQIFAIDEIIEELDVA</sequence>
<reference evidence="2" key="1">
    <citation type="submission" date="2020-10" db="EMBL/GenBank/DDBJ databases">
        <authorList>
            <person name="Gilroy R."/>
        </authorList>
    </citation>
    <scope>NUCLEOTIDE SEQUENCE</scope>
    <source>
        <strain evidence="2">CHK186-9395</strain>
    </source>
</reference>
<dbReference type="AlphaFoldDB" id="A0A9D1NDX7"/>
<proteinExistence type="predicted"/>